<feature type="region of interest" description="Disordered" evidence="2">
    <location>
        <begin position="73"/>
        <end position="101"/>
    </location>
</feature>
<keyword evidence="3" id="KW-1133">Transmembrane helix</keyword>
<dbReference type="Gene3D" id="3.10.560.10">
    <property type="entry name" value="Outer membrane lipoprotein wza domain like"/>
    <property type="match status" value="6"/>
</dbReference>
<dbReference type="SUPFAM" id="SSF142984">
    <property type="entry name" value="Nqo1 middle domain-like"/>
    <property type="match status" value="1"/>
</dbReference>
<dbReference type="Pfam" id="PF02563">
    <property type="entry name" value="Poly_export"/>
    <property type="match status" value="1"/>
</dbReference>
<accession>A0A5J4S956</accession>
<evidence type="ECO:0000256" key="1">
    <source>
        <dbReference type="ARBA" id="ARBA00022729"/>
    </source>
</evidence>
<feature type="domain" description="Soluble ligand binding" evidence="5">
    <location>
        <begin position="228"/>
        <end position="278"/>
    </location>
</feature>
<dbReference type="Gene3D" id="3.30.1950.10">
    <property type="entry name" value="wza like domain"/>
    <property type="match status" value="1"/>
</dbReference>
<dbReference type="PANTHER" id="PTHR33619">
    <property type="entry name" value="POLYSACCHARIDE EXPORT PROTEIN GFCE-RELATED"/>
    <property type="match status" value="1"/>
</dbReference>
<proteinExistence type="predicted"/>
<evidence type="ECO:0000259" key="4">
    <source>
        <dbReference type="Pfam" id="PF02563"/>
    </source>
</evidence>
<feature type="domain" description="Polysaccharide export protein N-terminal" evidence="4">
    <location>
        <begin position="141"/>
        <end position="209"/>
    </location>
</feature>
<feature type="domain" description="Soluble ligand binding" evidence="5">
    <location>
        <begin position="311"/>
        <end position="358"/>
    </location>
</feature>
<dbReference type="InterPro" id="IPR003715">
    <property type="entry name" value="Poly_export_N"/>
</dbReference>
<evidence type="ECO:0000256" key="3">
    <source>
        <dbReference type="SAM" id="Phobius"/>
    </source>
</evidence>
<feature type="domain" description="Soluble ligand binding" evidence="5">
    <location>
        <begin position="487"/>
        <end position="537"/>
    </location>
</feature>
<dbReference type="EMBL" id="SNRY01000354">
    <property type="protein sequence ID" value="KAA6341955.1"/>
    <property type="molecule type" value="Genomic_DNA"/>
</dbReference>
<dbReference type="PANTHER" id="PTHR33619:SF3">
    <property type="entry name" value="POLYSACCHARIDE EXPORT PROTEIN GFCE-RELATED"/>
    <property type="match status" value="1"/>
</dbReference>
<dbReference type="InterPro" id="IPR019554">
    <property type="entry name" value="Soluble_ligand-bd"/>
</dbReference>
<feature type="transmembrane region" description="Helical" evidence="3">
    <location>
        <begin position="783"/>
        <end position="804"/>
    </location>
</feature>
<reference evidence="6" key="1">
    <citation type="submission" date="2019-03" db="EMBL/GenBank/DDBJ databases">
        <title>Single cell metagenomics reveals metabolic interactions within the superorganism composed of flagellate Streblomastix strix and complex community of Bacteroidetes bacteria on its surface.</title>
        <authorList>
            <person name="Treitli S.C."/>
            <person name="Kolisko M."/>
            <person name="Husnik F."/>
            <person name="Keeling P."/>
            <person name="Hampl V."/>
        </authorList>
    </citation>
    <scope>NUCLEOTIDE SEQUENCE</scope>
    <source>
        <strain evidence="6">STM</strain>
    </source>
</reference>
<name>A0A5J4S956_9ZZZZ</name>
<evidence type="ECO:0008006" key="7">
    <source>
        <dbReference type="Google" id="ProtNLM"/>
    </source>
</evidence>
<feature type="domain" description="Soluble ligand binding" evidence="5">
    <location>
        <begin position="701"/>
        <end position="751"/>
    </location>
</feature>
<evidence type="ECO:0000259" key="5">
    <source>
        <dbReference type="Pfam" id="PF10531"/>
    </source>
</evidence>
<dbReference type="InterPro" id="IPR049712">
    <property type="entry name" value="Poly_export"/>
</dbReference>
<keyword evidence="1" id="KW-0732">Signal</keyword>
<organism evidence="6">
    <name type="scientific">termite gut metagenome</name>
    <dbReference type="NCBI Taxonomy" id="433724"/>
    <lineage>
        <taxon>unclassified sequences</taxon>
        <taxon>metagenomes</taxon>
        <taxon>organismal metagenomes</taxon>
    </lineage>
</organism>
<dbReference type="AlphaFoldDB" id="A0A5J4S956"/>
<evidence type="ECO:0000256" key="2">
    <source>
        <dbReference type="SAM" id="MobiDB-lite"/>
    </source>
</evidence>
<comment type="caution">
    <text evidence="6">The sequence shown here is derived from an EMBL/GenBank/DDBJ whole genome shotgun (WGS) entry which is preliminary data.</text>
</comment>
<evidence type="ECO:0000313" key="6">
    <source>
        <dbReference type="EMBL" id="KAA6341955.1"/>
    </source>
</evidence>
<sequence length="805" mass="89769">MCRFIMLSFITIFLSGVAVAQQMSDSQVVEYVKDAHSKGKDQNQIMTELVMRGVTRQQVERIQAQYEKTQETDIVTTNQLPSSDAKLQNQQADRSSSEIKSSVATSSFPLTDSLSASKKDIFGHDVFTNLYLTFEPNTNQATPENYILGPGDEVIINVWGASENTIQTKISPHGNIQVEHLGPIYLSGLTIKEANNYLQRELGKIYSGVSGNVSQVKLTLGESRTIQVNIMGEVLVPGTYRLSAFSSVFHAIYSVGGVTEIGSLRNVQIIRKGKKIIAIDLYKYIFEGKIDDNIRLLEGDVIIVPTYDYLVKISGKIKKPMYYEMKKGETIDALLSYTGGFTGDAYRKSVQLTRSSNGKEKQIYTIDEAEYSTFELQDGDDLTTQEILDRYENKVTIRGAVYREGTYAIGKKISTVKQLIETAEGLRGDAFLDRAQLQREREDLTLEIIPIDVNGVINNTIPDVPLLRNDELYIPSIYDLSEKKTLTIHGEISKPGTYAYTENTTVEDLIIKAGGLLETASSARIDVTRRIKDPKGKNSTNTIGAMFSLEMENGFVITKTNNSFILQPYDEVHIRKSPGYNQQQNVSITGEVLFGGNYALTKKNQRLSDLVKQAGGITPDAYIKGTRLLRQMTEQEKRQKADITRLANQTTVIEENIQLSSDTVYTVGIDLEKALQQPGSNYDLILQKGDNIYVPEYVNTVKINGAVMYPNTISYKEGKKLKYYIEQAGGYSELAKRNRIYVIYMNGTVSHIKNNTANVIEPGCEIIIPSKDSKKKMTTLVEYIGLGTSFASLATMLATVINILK</sequence>
<gene>
    <name evidence="6" type="ORF">EZS27_010266</name>
</gene>
<dbReference type="Pfam" id="PF10531">
    <property type="entry name" value="SLBB"/>
    <property type="match status" value="5"/>
</dbReference>
<keyword evidence="3" id="KW-0472">Membrane</keyword>
<protein>
    <recommendedName>
        <fullName evidence="7">Capsule biosynthesis protein</fullName>
    </recommendedName>
</protein>
<keyword evidence="3" id="KW-0812">Transmembrane</keyword>
<dbReference type="GO" id="GO:0015159">
    <property type="term" value="F:polysaccharide transmembrane transporter activity"/>
    <property type="evidence" value="ECO:0007669"/>
    <property type="project" value="InterPro"/>
</dbReference>
<feature type="domain" description="Soluble ligand binding" evidence="5">
    <location>
        <begin position="586"/>
        <end position="631"/>
    </location>
</feature>